<evidence type="ECO:0000313" key="3">
    <source>
        <dbReference type="EMBL" id="MCD1294042.1"/>
    </source>
</evidence>
<dbReference type="GO" id="GO:0046872">
    <property type="term" value="F:metal ion binding"/>
    <property type="evidence" value="ECO:0007669"/>
    <property type="project" value="UniProtKB-KW"/>
</dbReference>
<dbReference type="Pfam" id="PF01026">
    <property type="entry name" value="TatD_DNase"/>
    <property type="match status" value="1"/>
</dbReference>
<dbReference type="EMBL" id="PGCK01000002">
    <property type="protein sequence ID" value="MCD1294042.1"/>
    <property type="molecule type" value="Genomic_DNA"/>
</dbReference>
<evidence type="ECO:0000256" key="1">
    <source>
        <dbReference type="ARBA" id="ARBA00022801"/>
    </source>
</evidence>
<name>A0AAP2W5C7_9EURY</name>
<protein>
    <submittedName>
        <fullName evidence="3">Metal-dependent hydrolase</fullName>
    </submittedName>
</protein>
<evidence type="ECO:0000313" key="4">
    <source>
        <dbReference type="Proteomes" id="UP001320159"/>
    </source>
</evidence>
<dbReference type="PANTHER" id="PTHR42658">
    <property type="entry name" value="HYDROLASE TATD"/>
    <property type="match status" value="1"/>
</dbReference>
<keyword evidence="2" id="KW-0479">Metal-binding</keyword>
<dbReference type="PANTHER" id="PTHR42658:SF1">
    <property type="entry name" value="HYDROLASE TATD"/>
    <property type="match status" value="1"/>
</dbReference>
<dbReference type="AlphaFoldDB" id="A0AAP2W5C7"/>
<evidence type="ECO:0000256" key="2">
    <source>
        <dbReference type="PIRNR" id="PIRNR005295"/>
    </source>
</evidence>
<sequence>MIDTHTHVDTRPYEDFEAMAVAGITDVFTLAHDPMRMSSSVVFSDHFEKLYSERGRVEKNGIRLHVCLGMHPRTMPSDPEVCLELLESYLKGKKDREVRAIGEIGLETIDKREMEIFKRQLEVAEKYRMPAIVHTPRSSKGLITREILSILSTISAKKSPVVIDHASFETVKLIIDNGYNAGLTVQPSKLTPSDAADIISENDADLLLLNTDSSSAPTDVLGVPRTVHLMRMKGFDEETIKKVSESNARRIFGI</sequence>
<dbReference type="InterPro" id="IPR012022">
    <property type="entry name" value="UCP005295"/>
</dbReference>
<comment type="similarity">
    <text evidence="2">Belongs to the metallo-dependent hydrolases superfamily.</text>
</comment>
<dbReference type="InterPro" id="IPR018228">
    <property type="entry name" value="DNase_TatD-rel_CS"/>
</dbReference>
<dbReference type="Gene3D" id="3.20.20.140">
    <property type="entry name" value="Metal-dependent hydrolases"/>
    <property type="match status" value="1"/>
</dbReference>
<proteinExistence type="inferred from homology"/>
<dbReference type="InterPro" id="IPR032466">
    <property type="entry name" value="Metal_Hydrolase"/>
</dbReference>
<dbReference type="PROSITE" id="PS01137">
    <property type="entry name" value="TATD_1"/>
    <property type="match status" value="1"/>
</dbReference>
<gene>
    <name evidence="3" type="ORF">CUJ83_03410</name>
</gene>
<dbReference type="GO" id="GO:0016788">
    <property type="term" value="F:hydrolase activity, acting on ester bonds"/>
    <property type="evidence" value="ECO:0007669"/>
    <property type="project" value="UniProtKB-UniRule"/>
</dbReference>
<dbReference type="InterPro" id="IPR001130">
    <property type="entry name" value="TatD-like"/>
</dbReference>
<keyword evidence="1 2" id="KW-0378">Hydrolase</keyword>
<dbReference type="RefSeq" id="WP_230740624.1">
    <property type="nucleotide sequence ID" value="NZ_PGCK01000002.1"/>
</dbReference>
<dbReference type="PIRSF" id="PIRSF005295">
    <property type="entry name" value="UCP005295_TatD"/>
    <property type="match status" value="1"/>
</dbReference>
<keyword evidence="4" id="KW-1185">Reference proteome</keyword>
<accession>A0AAP2W5C7</accession>
<reference evidence="3 4" key="1">
    <citation type="submission" date="2017-11" db="EMBL/GenBank/DDBJ databases">
        <title>Isolation and Characterization of Family Methanocellaceae Species from Potential Methane Hydrate Area Offshore Southwestern Taiwan.</title>
        <authorList>
            <person name="Zhang W.-L."/>
            <person name="Chen W.-C."/>
            <person name="Lai M.-C."/>
            <person name="Chen S.-C."/>
        </authorList>
    </citation>
    <scope>NUCLEOTIDE SEQUENCE [LARGE SCALE GENOMIC DNA]</scope>
    <source>
        <strain evidence="3 4">CWC-04</strain>
    </source>
</reference>
<dbReference type="SUPFAM" id="SSF51556">
    <property type="entry name" value="Metallo-dependent hydrolases"/>
    <property type="match status" value="1"/>
</dbReference>
<dbReference type="Proteomes" id="UP001320159">
    <property type="component" value="Unassembled WGS sequence"/>
</dbReference>
<organism evidence="3 4">
    <name type="scientific">Methanooceanicella nereidis</name>
    <dbReference type="NCBI Taxonomy" id="2052831"/>
    <lineage>
        <taxon>Archaea</taxon>
        <taxon>Methanobacteriati</taxon>
        <taxon>Methanobacteriota</taxon>
        <taxon>Stenosarchaea group</taxon>
        <taxon>Methanomicrobia</taxon>
        <taxon>Methanocellales</taxon>
        <taxon>Methanocellaceae</taxon>
        <taxon>Methanooceanicella</taxon>
    </lineage>
</organism>
<comment type="caution">
    <text evidence="3">The sequence shown here is derived from an EMBL/GenBank/DDBJ whole genome shotgun (WGS) entry which is preliminary data.</text>
</comment>